<feature type="domain" description="Glycosyl transferase family 3 N-terminal" evidence="7">
    <location>
        <begin position="10"/>
        <end position="67"/>
    </location>
</feature>
<accession>A0A857DMA4</accession>
<comment type="function">
    <text evidence="5">Catalyzes the transfer of the phosphoribosyl group of 5-phosphorylribose-1-pyrophosphate (PRPP) to anthranilate to yield N-(5'-phosphoribosyl)-anthranilate (PRA).</text>
</comment>
<dbReference type="GO" id="GO:0004048">
    <property type="term" value="F:anthranilate phosphoribosyltransferase activity"/>
    <property type="evidence" value="ECO:0007669"/>
    <property type="project" value="UniProtKB-UniRule"/>
</dbReference>
<dbReference type="Gene3D" id="3.40.1030.10">
    <property type="entry name" value="Nucleoside phosphorylase/phosphoribosyltransferase catalytic domain"/>
    <property type="match status" value="1"/>
</dbReference>
<reference evidence="8 9" key="1">
    <citation type="submission" date="2019-12" db="EMBL/GenBank/DDBJ databases">
        <title>Sequence classification of anaerobic respiratory reductive dehalogenases: First we see many, then we see few.</title>
        <authorList>
            <person name="Molenda O."/>
            <person name="Puentes Jacome L.A."/>
            <person name="Cao X."/>
            <person name="Nesbo C.L."/>
            <person name="Tang S."/>
            <person name="Morson N."/>
            <person name="Patron J."/>
            <person name="Lomheim L."/>
            <person name="Wishart D.S."/>
            <person name="Edwards E.A."/>
        </authorList>
    </citation>
    <scope>NUCLEOTIDE SEQUENCE [LARGE SCALE GENOMIC DNA]</scope>
    <source>
        <strain evidence="8 9">12DCA</strain>
    </source>
</reference>
<comment type="pathway">
    <text evidence="5">Amino-acid biosynthesis; L-tryptophan biosynthesis; L-tryptophan from chorismate: step 2/5.</text>
</comment>
<evidence type="ECO:0000256" key="3">
    <source>
        <dbReference type="ARBA" id="ARBA00022822"/>
    </source>
</evidence>
<dbReference type="AlphaFoldDB" id="A0A857DMA4"/>
<feature type="binding site" evidence="5">
    <location>
        <begin position="114"/>
        <end position="122"/>
    </location>
    <ligand>
        <name>5-phospho-alpha-D-ribose 1-diphosphate</name>
        <dbReference type="ChEBI" id="CHEBI:58017"/>
    </ligand>
</feature>
<feature type="binding site" evidence="5">
    <location>
        <position position="236"/>
    </location>
    <ligand>
        <name>Mg(2+)</name>
        <dbReference type="ChEBI" id="CHEBI:18420"/>
        <label>2</label>
    </ligand>
</feature>
<keyword evidence="2 5" id="KW-0808">Transferase</keyword>
<dbReference type="EMBL" id="CP046996">
    <property type="protein sequence ID" value="QHA01933.1"/>
    <property type="molecule type" value="Genomic_DNA"/>
</dbReference>
<protein>
    <recommendedName>
        <fullName evidence="5">Anthranilate phosphoribosyltransferase</fullName>
        <ecNumber evidence="5">2.4.2.18</ecNumber>
    </recommendedName>
</protein>
<dbReference type="Proteomes" id="UP000430508">
    <property type="component" value="Chromosome"/>
</dbReference>
<dbReference type="HAMAP" id="MF_00211">
    <property type="entry name" value="TrpD"/>
    <property type="match status" value="1"/>
</dbReference>
<dbReference type="SUPFAM" id="SSF47648">
    <property type="entry name" value="Nucleoside phosphorylase/phosphoribosyltransferase N-terminal domain"/>
    <property type="match status" value="1"/>
</dbReference>
<keyword evidence="5" id="KW-0028">Amino-acid biosynthesis</keyword>
<organism evidence="8 9">
    <name type="scientific">Dehalobacter restrictus</name>
    <dbReference type="NCBI Taxonomy" id="55583"/>
    <lineage>
        <taxon>Bacteria</taxon>
        <taxon>Bacillati</taxon>
        <taxon>Bacillota</taxon>
        <taxon>Clostridia</taxon>
        <taxon>Eubacteriales</taxon>
        <taxon>Desulfitobacteriaceae</taxon>
        <taxon>Dehalobacter</taxon>
    </lineage>
</organism>
<keyword evidence="3 5" id="KW-0822">Tryptophan biosynthesis</keyword>
<evidence type="ECO:0000256" key="2">
    <source>
        <dbReference type="ARBA" id="ARBA00022679"/>
    </source>
</evidence>
<keyword evidence="4 5" id="KW-0057">Aromatic amino acid biosynthesis</keyword>
<feature type="domain" description="Glycosyl transferase family 3" evidence="6">
    <location>
        <begin position="81"/>
        <end position="337"/>
    </location>
</feature>
<dbReference type="Gene3D" id="1.20.970.10">
    <property type="entry name" value="Transferase, Pyrimidine Nucleoside Phosphorylase, Chain C"/>
    <property type="match status" value="1"/>
</dbReference>
<dbReference type="InterPro" id="IPR017459">
    <property type="entry name" value="Glycosyl_Trfase_fam3_N_dom"/>
</dbReference>
<comment type="caution">
    <text evidence="5">Lacks conserved residue(s) required for the propagation of feature annotation.</text>
</comment>
<evidence type="ECO:0000259" key="6">
    <source>
        <dbReference type="Pfam" id="PF00591"/>
    </source>
</evidence>
<keyword evidence="5" id="KW-0479">Metal-binding</keyword>
<dbReference type="Pfam" id="PF00591">
    <property type="entry name" value="Glycos_transf_3"/>
    <property type="match status" value="1"/>
</dbReference>
<feature type="binding site" evidence="5">
    <location>
        <position position="86"/>
    </location>
    <ligand>
        <name>5-phospho-alpha-D-ribose 1-diphosphate</name>
        <dbReference type="ChEBI" id="CHEBI:58017"/>
    </ligand>
</feature>
<feature type="binding site" evidence="5">
    <location>
        <position position="237"/>
    </location>
    <ligand>
        <name>Mg(2+)</name>
        <dbReference type="ChEBI" id="CHEBI:18420"/>
        <label>1</label>
    </ligand>
</feature>
<dbReference type="InterPro" id="IPR035902">
    <property type="entry name" value="Nuc_phospho_transferase"/>
</dbReference>
<feature type="binding site" evidence="5">
    <location>
        <position position="237"/>
    </location>
    <ligand>
        <name>Mg(2+)</name>
        <dbReference type="ChEBI" id="CHEBI:18420"/>
        <label>2</label>
    </ligand>
</feature>
<dbReference type="InterPro" id="IPR036320">
    <property type="entry name" value="Glycosyl_Trfase_fam3_N_dom_sf"/>
</dbReference>
<comment type="catalytic activity">
    <reaction evidence="5">
        <text>N-(5-phospho-beta-D-ribosyl)anthranilate + diphosphate = 5-phospho-alpha-D-ribose 1-diphosphate + anthranilate</text>
        <dbReference type="Rhea" id="RHEA:11768"/>
        <dbReference type="ChEBI" id="CHEBI:16567"/>
        <dbReference type="ChEBI" id="CHEBI:18277"/>
        <dbReference type="ChEBI" id="CHEBI:33019"/>
        <dbReference type="ChEBI" id="CHEBI:58017"/>
        <dbReference type="EC" id="2.4.2.18"/>
    </reaction>
</comment>
<feature type="binding site" evidence="5">
    <location>
        <position position="94"/>
    </location>
    <ligand>
        <name>5-phospho-alpha-D-ribose 1-diphosphate</name>
        <dbReference type="ChEBI" id="CHEBI:58017"/>
    </ligand>
</feature>
<evidence type="ECO:0000313" key="8">
    <source>
        <dbReference type="EMBL" id="QHA01933.1"/>
    </source>
</evidence>
<comment type="cofactor">
    <cofactor evidence="5">
        <name>Mg(2+)</name>
        <dbReference type="ChEBI" id="CHEBI:18420"/>
    </cofactor>
    <text evidence="5">Binds 2 magnesium ions per monomer.</text>
</comment>
<name>A0A857DMA4_9FIRM</name>
<dbReference type="PANTHER" id="PTHR43285:SF2">
    <property type="entry name" value="ANTHRANILATE PHOSPHORIBOSYLTRANSFERASE"/>
    <property type="match status" value="1"/>
</dbReference>
<keyword evidence="5" id="KW-0460">Magnesium</keyword>
<dbReference type="GO" id="GO:0000162">
    <property type="term" value="P:L-tryptophan biosynthetic process"/>
    <property type="evidence" value="ECO:0007669"/>
    <property type="project" value="UniProtKB-UniRule"/>
</dbReference>
<comment type="subunit">
    <text evidence="5">Homodimer.</text>
</comment>
<evidence type="ECO:0000313" key="9">
    <source>
        <dbReference type="Proteomes" id="UP000430508"/>
    </source>
</evidence>
<dbReference type="EC" id="2.4.2.18" evidence="5"/>
<evidence type="ECO:0000256" key="1">
    <source>
        <dbReference type="ARBA" id="ARBA00022676"/>
    </source>
</evidence>
<sequence length="366" mass="39143">MDLKEFGAGITQLIGKQNLSRDKAKAMFVQVLTNQQPDLQQGAFLSALTAKGETAEEIAGSWEAIYELDTVKVVPDVRGCLVENSGTGMDTVKTFNISTAAAIIAAAAGIMMAKHGSRAITSSCGTIDVLEEVGIDMECAPDIVKGSIEKTGIGIFNGMSPQVHPKALGRILSQIAFGTTLNIAASLANPAAPQYAVRGVYDRELVVPVAKVMKEIGFKRALVIFGSDQNGPKGMDEASTLGETYVAELKESGEILQYTLTREEFGIRRPDKKELSPSWNRRQEALRLLSILSGRGTEACTDIVCLNAALILYLMDKAPTIAEGVRLAGEIIQNGQAIRKLKEWVGAQNTDPTAGSGKFNQLLGQI</sequence>
<evidence type="ECO:0000256" key="5">
    <source>
        <dbReference type="HAMAP-Rule" id="MF_00211"/>
    </source>
</evidence>
<dbReference type="GO" id="GO:0000287">
    <property type="term" value="F:magnesium ion binding"/>
    <property type="evidence" value="ECO:0007669"/>
    <property type="project" value="UniProtKB-UniRule"/>
</dbReference>
<dbReference type="SUPFAM" id="SSF52418">
    <property type="entry name" value="Nucleoside phosphorylase/phosphoribosyltransferase catalytic domain"/>
    <property type="match status" value="1"/>
</dbReference>
<feature type="binding site" evidence="5">
    <location>
        <position position="98"/>
    </location>
    <ligand>
        <name>Mg(2+)</name>
        <dbReference type="ChEBI" id="CHEBI:18420"/>
        <label>1</label>
    </ligand>
</feature>
<gene>
    <name evidence="5 8" type="primary">trpD</name>
    <name evidence="8" type="ORF">GQ588_10205</name>
</gene>
<dbReference type="PANTHER" id="PTHR43285">
    <property type="entry name" value="ANTHRANILATE PHOSPHORIBOSYLTRANSFERASE"/>
    <property type="match status" value="1"/>
</dbReference>
<proteinExistence type="inferred from homology"/>
<dbReference type="NCBIfam" id="TIGR01245">
    <property type="entry name" value="trpD"/>
    <property type="match status" value="1"/>
</dbReference>
<dbReference type="InterPro" id="IPR000312">
    <property type="entry name" value="Glycosyl_Trfase_fam3"/>
</dbReference>
<comment type="similarity">
    <text evidence="5">Belongs to the anthranilate phosphoribosyltransferase family.</text>
</comment>
<keyword evidence="1 5" id="KW-0328">Glycosyltransferase</keyword>
<feature type="binding site" evidence="5">
    <location>
        <begin position="96"/>
        <end position="99"/>
    </location>
    <ligand>
        <name>5-phospho-alpha-D-ribose 1-diphosphate</name>
        <dbReference type="ChEBI" id="CHEBI:58017"/>
    </ligand>
</feature>
<dbReference type="GO" id="GO:0005829">
    <property type="term" value="C:cytosol"/>
    <property type="evidence" value="ECO:0007669"/>
    <property type="project" value="TreeGrafter"/>
</dbReference>
<dbReference type="InterPro" id="IPR005940">
    <property type="entry name" value="Anthranilate_Pribosyl_Tfrase"/>
</dbReference>
<feature type="binding site" evidence="5">
    <location>
        <position position="126"/>
    </location>
    <ligand>
        <name>5-phospho-alpha-D-ribose 1-diphosphate</name>
        <dbReference type="ChEBI" id="CHEBI:58017"/>
    </ligand>
</feature>
<evidence type="ECO:0000259" key="7">
    <source>
        <dbReference type="Pfam" id="PF02885"/>
    </source>
</evidence>
<feature type="binding site" evidence="5">
    <location>
        <position position="86"/>
    </location>
    <ligand>
        <name>anthranilate</name>
        <dbReference type="ChEBI" id="CHEBI:16567"/>
        <label>1</label>
    </ligand>
</feature>
<evidence type="ECO:0000256" key="4">
    <source>
        <dbReference type="ARBA" id="ARBA00023141"/>
    </source>
</evidence>
<dbReference type="Pfam" id="PF02885">
    <property type="entry name" value="Glycos_trans_3N"/>
    <property type="match status" value="1"/>
</dbReference>